<protein>
    <recommendedName>
        <fullName evidence="2">SAF domain-containing protein</fullName>
    </recommendedName>
</protein>
<dbReference type="EMBL" id="LSFN01000014">
    <property type="protein sequence ID" value="OAB74730.1"/>
    <property type="molecule type" value="Genomic_DNA"/>
</dbReference>
<keyword evidence="4" id="KW-1185">Reference proteome</keyword>
<proteinExistence type="predicted"/>
<comment type="caution">
    <text evidence="3">The sequence shown here is derived from an EMBL/GenBank/DDBJ whole genome shotgun (WGS) entry which is preliminary data.</text>
</comment>
<dbReference type="CDD" id="cd11614">
    <property type="entry name" value="SAF_CpaB_FlgA_like"/>
    <property type="match status" value="1"/>
</dbReference>
<keyword evidence="1" id="KW-0812">Transmembrane</keyword>
<name>A0A167DSJ9_9BACL</name>
<reference evidence="3 4" key="1">
    <citation type="submission" date="2016-02" db="EMBL/GenBank/DDBJ databases">
        <title>Paenibacillus sp. LPB0068, isolated from Crassostrea gigas.</title>
        <authorList>
            <person name="Shin S.-K."/>
            <person name="Yi H."/>
        </authorList>
    </citation>
    <scope>NUCLEOTIDE SEQUENCE [LARGE SCALE GENOMIC DNA]</scope>
    <source>
        <strain evidence="3 4">LPB0068</strain>
    </source>
</reference>
<dbReference type="Proteomes" id="UP000077134">
    <property type="component" value="Unassembled WGS sequence"/>
</dbReference>
<feature type="transmembrane region" description="Helical" evidence="1">
    <location>
        <begin position="12"/>
        <end position="34"/>
    </location>
</feature>
<evidence type="ECO:0000256" key="1">
    <source>
        <dbReference type="SAM" id="Phobius"/>
    </source>
</evidence>
<dbReference type="SMART" id="SM00858">
    <property type="entry name" value="SAF"/>
    <property type="match status" value="1"/>
</dbReference>
<keyword evidence="1" id="KW-1133">Transmembrane helix</keyword>
<sequence>MSKIRQRTKNLIIAGLVGAISMGVIASGGAIYMINHQAEEQKKIRIEYETKMKETEKLLINQDAEMKKVVVTTKVLPAGIALSENDLKIIQITKEDAPVNTVESKKDLIGKIIKIDVGENTPLIQSLVFEEEATPNDLREQEYNVMTLPTKIEKGQFVDVRITFPTGEDFIVLSKKKISDVSGATVWYNVNEAELLAMSSATVDAYLNSATLYATTYTDPFMQDKAIENYPINLNVIDLIQSDPNVLKKAIESLKKSVRKKLELNLSQMDEADKMKVKNDSSIVQQRVTEGSISNNPNNGVTLDSQKTQKSEFDNSDNTQITLDEIEPVHKGEIVQSINSEEDQVAVDGKQVDVFDQPLVK</sequence>
<dbReference type="STRING" id="1763538.LPB68_02075"/>
<gene>
    <name evidence="3" type="ORF">PNBC_11880</name>
</gene>
<keyword evidence="1" id="KW-0472">Membrane</keyword>
<dbReference type="Pfam" id="PF08666">
    <property type="entry name" value="SAF"/>
    <property type="match status" value="1"/>
</dbReference>
<dbReference type="InterPro" id="IPR013974">
    <property type="entry name" value="SAF"/>
</dbReference>
<evidence type="ECO:0000313" key="3">
    <source>
        <dbReference type="EMBL" id="OAB74730.1"/>
    </source>
</evidence>
<evidence type="ECO:0000259" key="2">
    <source>
        <dbReference type="SMART" id="SM00858"/>
    </source>
</evidence>
<organism evidence="3 4">
    <name type="scientific">Paenibacillus crassostreae</name>
    <dbReference type="NCBI Taxonomy" id="1763538"/>
    <lineage>
        <taxon>Bacteria</taxon>
        <taxon>Bacillati</taxon>
        <taxon>Bacillota</taxon>
        <taxon>Bacilli</taxon>
        <taxon>Bacillales</taxon>
        <taxon>Paenibacillaceae</taxon>
        <taxon>Paenibacillus</taxon>
    </lineage>
</organism>
<accession>A0A167DSJ9</accession>
<feature type="domain" description="SAF" evidence="2">
    <location>
        <begin position="67"/>
        <end position="129"/>
    </location>
</feature>
<dbReference type="OrthoDB" id="2840666at2"/>
<dbReference type="RefSeq" id="WP_068658322.1">
    <property type="nucleotide sequence ID" value="NZ_CP017770.1"/>
</dbReference>
<dbReference type="KEGG" id="pcx:LPB68_02075"/>
<dbReference type="AlphaFoldDB" id="A0A167DSJ9"/>
<evidence type="ECO:0000313" key="4">
    <source>
        <dbReference type="Proteomes" id="UP000077134"/>
    </source>
</evidence>